<dbReference type="SUPFAM" id="SSF54593">
    <property type="entry name" value="Glyoxalase/Bleomycin resistance protein/Dihydroxybiphenyl dioxygenase"/>
    <property type="match status" value="1"/>
</dbReference>
<accession>A0ABW3G370</accession>
<sequence>MRITVTSVLVDDQAAALTFYTDVLGFVAKADVAVGEHRWITVVSPDSPDGIELVLEPAAHPAAQVFRAALVRDGIPYTSFEVDDVVSEHARLVDLGVRFTQEPTTMGTFATAVFDDTCGNLIQIASTTQG</sequence>
<dbReference type="Pfam" id="PF00903">
    <property type="entry name" value="Glyoxalase"/>
    <property type="match status" value="1"/>
</dbReference>
<dbReference type="InterPro" id="IPR004360">
    <property type="entry name" value="Glyas_Fos-R_dOase_dom"/>
</dbReference>
<keyword evidence="3" id="KW-1185">Reference proteome</keyword>
<dbReference type="PANTHER" id="PTHR36437">
    <property type="entry name" value="GLYOXALASE/BLEOMYCIN RESISTANCE PROTEIN/DIOXYGENASE"/>
    <property type="match status" value="1"/>
</dbReference>
<reference evidence="3" key="1">
    <citation type="journal article" date="2019" name="Int. J. Syst. Evol. Microbiol.">
        <title>The Global Catalogue of Microorganisms (GCM) 10K type strain sequencing project: providing services to taxonomists for standard genome sequencing and annotation.</title>
        <authorList>
            <consortium name="The Broad Institute Genomics Platform"/>
            <consortium name="The Broad Institute Genome Sequencing Center for Infectious Disease"/>
            <person name="Wu L."/>
            <person name="Ma J."/>
        </authorList>
    </citation>
    <scope>NUCLEOTIDE SEQUENCE [LARGE SCALE GENOMIC DNA]</scope>
    <source>
        <strain evidence="3">CCUG 50873</strain>
    </source>
</reference>
<dbReference type="PANTHER" id="PTHR36437:SF2">
    <property type="entry name" value="GLYOXALASE_BLEOMYCIN RESISTANCE PROTEIN_DIOXYGENASE"/>
    <property type="match status" value="1"/>
</dbReference>
<dbReference type="InterPro" id="IPR037523">
    <property type="entry name" value="VOC_core"/>
</dbReference>
<evidence type="ECO:0000313" key="2">
    <source>
        <dbReference type="EMBL" id="MFD0925082.1"/>
    </source>
</evidence>
<dbReference type="CDD" id="cd07263">
    <property type="entry name" value="VOC_like"/>
    <property type="match status" value="1"/>
</dbReference>
<dbReference type="RefSeq" id="WP_253646940.1">
    <property type="nucleotide sequence ID" value="NZ_BAAAMO010000002.1"/>
</dbReference>
<dbReference type="InterPro" id="IPR029068">
    <property type="entry name" value="Glyas_Bleomycin-R_OHBP_Dase"/>
</dbReference>
<protein>
    <submittedName>
        <fullName evidence="2">VOC family protein</fullName>
    </submittedName>
</protein>
<proteinExistence type="predicted"/>
<comment type="caution">
    <text evidence="2">The sequence shown here is derived from an EMBL/GenBank/DDBJ whole genome shotgun (WGS) entry which is preliminary data.</text>
</comment>
<dbReference type="Proteomes" id="UP001597068">
    <property type="component" value="Unassembled WGS sequence"/>
</dbReference>
<dbReference type="PROSITE" id="PS51819">
    <property type="entry name" value="VOC"/>
    <property type="match status" value="1"/>
</dbReference>
<evidence type="ECO:0000313" key="3">
    <source>
        <dbReference type="Proteomes" id="UP001597068"/>
    </source>
</evidence>
<dbReference type="Gene3D" id="3.10.180.10">
    <property type="entry name" value="2,3-Dihydroxybiphenyl 1,2-Dioxygenase, domain 1"/>
    <property type="match status" value="1"/>
</dbReference>
<gene>
    <name evidence="2" type="ORF">ACFQ04_04960</name>
</gene>
<evidence type="ECO:0000259" key="1">
    <source>
        <dbReference type="PROSITE" id="PS51819"/>
    </source>
</evidence>
<dbReference type="EMBL" id="JBHTIL010000001">
    <property type="protein sequence ID" value="MFD0925082.1"/>
    <property type="molecule type" value="Genomic_DNA"/>
</dbReference>
<organism evidence="2 3">
    <name type="scientific">Williamsia deligens</name>
    <dbReference type="NCBI Taxonomy" id="321325"/>
    <lineage>
        <taxon>Bacteria</taxon>
        <taxon>Bacillati</taxon>
        <taxon>Actinomycetota</taxon>
        <taxon>Actinomycetes</taxon>
        <taxon>Mycobacteriales</taxon>
        <taxon>Nocardiaceae</taxon>
        <taxon>Williamsia</taxon>
    </lineage>
</organism>
<feature type="domain" description="VOC" evidence="1">
    <location>
        <begin position="2"/>
        <end position="127"/>
    </location>
</feature>
<name>A0ABW3G370_9NOCA</name>